<evidence type="ECO:0000256" key="2">
    <source>
        <dbReference type="ARBA" id="ARBA00022737"/>
    </source>
</evidence>
<feature type="compositionally biased region" description="Low complexity" evidence="4">
    <location>
        <begin position="262"/>
        <end position="272"/>
    </location>
</feature>
<dbReference type="SUPFAM" id="SSF52540">
    <property type="entry name" value="P-loop containing nucleoside triphosphate hydrolases"/>
    <property type="match status" value="1"/>
</dbReference>
<feature type="region of interest" description="Disordered" evidence="4">
    <location>
        <begin position="257"/>
        <end position="300"/>
    </location>
</feature>
<feature type="compositionally biased region" description="Polar residues" evidence="4">
    <location>
        <begin position="282"/>
        <end position="297"/>
    </location>
</feature>
<dbReference type="Proteomes" id="UP001497497">
    <property type="component" value="Unassembled WGS sequence"/>
</dbReference>
<dbReference type="InterPro" id="IPR019775">
    <property type="entry name" value="WD40_repeat_CS"/>
</dbReference>
<dbReference type="Gene3D" id="3.40.50.300">
    <property type="entry name" value="P-loop containing nucleotide triphosphate hydrolases"/>
    <property type="match status" value="1"/>
</dbReference>
<dbReference type="EMBL" id="CAXITT010000030">
    <property type="protein sequence ID" value="CAL1528321.1"/>
    <property type="molecule type" value="Genomic_DNA"/>
</dbReference>
<reference evidence="7 8" key="1">
    <citation type="submission" date="2024-04" db="EMBL/GenBank/DDBJ databases">
        <authorList>
            <consortium name="Genoscope - CEA"/>
            <person name="William W."/>
        </authorList>
    </citation>
    <scope>NUCLEOTIDE SEQUENCE [LARGE SCALE GENOMIC DNA]</scope>
</reference>
<evidence type="ECO:0000256" key="3">
    <source>
        <dbReference type="PROSITE-ProRule" id="PRU00221"/>
    </source>
</evidence>
<keyword evidence="2" id="KW-0677">Repeat</keyword>
<dbReference type="SMART" id="SM00320">
    <property type="entry name" value="WD40"/>
    <property type="match status" value="5"/>
</dbReference>
<evidence type="ECO:0000256" key="1">
    <source>
        <dbReference type="ARBA" id="ARBA00022574"/>
    </source>
</evidence>
<comment type="caution">
    <text evidence="7">The sequence shown here is derived from an EMBL/GenBank/DDBJ whole genome shotgun (WGS) entry which is preliminary data.</text>
</comment>
<gene>
    <name evidence="7" type="ORF">GSLYS_00002491001</name>
</gene>
<dbReference type="Gene3D" id="2.130.10.10">
    <property type="entry name" value="YVTN repeat-like/Quinoprotein amine dehydrogenase"/>
    <property type="match status" value="3"/>
</dbReference>
<dbReference type="PANTHER" id="PTHR19871:SF43">
    <property type="entry name" value="SI:CH211-212K18.6"/>
    <property type="match status" value="1"/>
</dbReference>
<dbReference type="Pfam" id="PF25469">
    <property type="entry name" value="WHD_NWD1"/>
    <property type="match status" value="1"/>
</dbReference>
<dbReference type="InterPro" id="IPR015943">
    <property type="entry name" value="WD40/YVTN_repeat-like_dom_sf"/>
</dbReference>
<dbReference type="Pfam" id="PF00400">
    <property type="entry name" value="WD40"/>
    <property type="match status" value="1"/>
</dbReference>
<evidence type="ECO:0000259" key="6">
    <source>
        <dbReference type="Pfam" id="PF25469"/>
    </source>
</evidence>
<dbReference type="PROSITE" id="PS50294">
    <property type="entry name" value="WD_REPEATS_REGION"/>
    <property type="match status" value="1"/>
</dbReference>
<evidence type="ECO:0000259" key="5">
    <source>
        <dbReference type="Pfam" id="PF05729"/>
    </source>
</evidence>
<dbReference type="Pfam" id="PF05729">
    <property type="entry name" value="NACHT"/>
    <property type="match status" value="1"/>
</dbReference>
<dbReference type="PROSITE" id="PS00678">
    <property type="entry name" value="WD_REPEATS_1"/>
    <property type="match status" value="1"/>
</dbReference>
<dbReference type="InterPro" id="IPR052752">
    <property type="entry name" value="NACHT-WD_repeat"/>
</dbReference>
<feature type="repeat" description="WD" evidence="3">
    <location>
        <begin position="1356"/>
        <end position="1397"/>
    </location>
</feature>
<feature type="region of interest" description="Disordered" evidence="4">
    <location>
        <begin position="2103"/>
        <end position="2128"/>
    </location>
</feature>
<evidence type="ECO:0000313" key="8">
    <source>
        <dbReference type="Proteomes" id="UP001497497"/>
    </source>
</evidence>
<dbReference type="InterPro" id="IPR057588">
    <property type="entry name" value="NWD1/2-like_WH"/>
</dbReference>
<dbReference type="InterPro" id="IPR011047">
    <property type="entry name" value="Quinoprotein_ADH-like_sf"/>
</dbReference>
<keyword evidence="8" id="KW-1185">Reference proteome</keyword>
<feature type="domain" description="NWD1/2-like winged helix-turn-helix" evidence="6">
    <location>
        <begin position="1044"/>
        <end position="1155"/>
    </location>
</feature>
<sequence>MCTKLNTKRPKRLHTGQFHRNKSAAMLRAEDHRSVVSDYDSVGWQSGRWSAEPPGGTCEWEDTVPFTISPSSISRSELNRYCSARFRSSLRDFPEQIKAMSKIRVTTYVPTLVANGRMDGEDDLFGDSRRSNLLPPLESARPPKGIASSFDSSSSDNRTYRKVSVAVERRIVTHLKEHLNKRTGTRYSNINSPSVNNSDISSHRGHLKSASSLGESRDIFSNYTELGEKILPRKKGVHNANVEPPINVEIFQENVHDDVSESGSNDDSAISDSDTDAEYEENTNTGDKALSGSSLHDGNTLWVEPVQAEDDDSTIDGDFKRLIASPVKTPTAQRPQTQEHGAYTFKECENQILNGIVHKTCPRDNTVVNLYIASGTSDFEAERAFLQEHLYPKLREHYKQLGHELRILDLHWGFKDSMWDDHKVPEVIKRAIAKAQQSSLGTNFVIMIGQKYGNRLLPAEIPRADFEAIHKAAGNYRTTQTWLHSIRMAEIEAQKAERERELSTLTGEVSTAQGKSSGSSSSSDVTGEQKAEAEPVELQAVDEKRRRRSVAIKQEQVVIRGLKEAEDQLPDLDSLTQWYLLDTNAVPAVYRLQNISTVYKDILRNDAVKRGLAKSSFQSMANKLFNILLKFAPDVLDDQTSFDSYTSSVFGMEIGEILEQESAHSHILCLTRTIDSLVSHLDDTSAPDYLDLTCDRTPTLDTEAWEKVQQMRKDIYKGKIPEKNISNILLDWIAGGIRPGGRREHTVHVERVSKLLHDSLVHHLDQNLPRTETKSSQTDLFVEVAEHVRFCHEKANKFQGRKDILTLTKSYLKSESRSPLVVYGKTGSGKSAILGKTAKEIVQWLKRKDIIPHVLVRMIGCTINSTNVRVMLRDICVQLCHIFHQNPADVPMDYKGVVNDITWRIGQASKERPLILILDAVDRLSAENDGRKLQWLPPVLPPHVKLIISTISDDKYECLPAARKLLGGNDDCFLEVGQLPEDDAFALLSHWLDCAHRTLTDHQFDVFLEAFKKCPYPLYLKVAFAEVSTWTSYMKEEWIKLGETVKKLTTLRFGRLERDHGEPLVRRALGYITATRNGLTSNEMEDLLSLDDAVMDDAVATHKLSKRRLPPLLWVRLLDDIEDLLIECRADNVKTIRWAHGDIFDAAEERYLVQRDKAPSYHKALAEYFSGQWAGKCKPFTGSEKGMDRFVSKQELFFEPGDTAGDGSSRVYNLRTINELPFHLLRAQLTLQLKQACLCNFEWMLAKLCGTSLTSLLEEYQAILATEPQEAELKMLSEVLHLSGKALRCDPRQLASQLIGRLTNIITLDSPKIPGDPRKYPNLNTLLSAAKQSSIPALIPSITCLAEPGGILFDLLSGHTEPITAMTLTTDGQYALTTSRDRTLKLWNVRSGKVIKSIEGMSPNVSSLRTAKANSLAITVECSVIKIWSLETDTCLCIIDKNIDPPSIAIASDGNILVAVFDGSILLRSWNLETYSILCEANIPDNSIHKDHSILIADSSHGDKVLHAFRSANFATVQNVRNGEIIKNLQCHDQSSAVVALAISKEYYIVCCRQQNVTLNEIHTLELFDAANNAYIRSIRGCPLDNISYLFVNLAGSHAIAVSVNRSNNMSDVALFNLETEDHKHLARHPGVSTMGACLDFRFCFTGAEGENSLRIWDLSAKVNQPAPKLKKQCGVAEIWPMVDNPRYVVARGINHGPVSVWNIAKGKCLQSAVRIGRGLSESTDAMVMRNTNLVILTDRGMSTVTDDSRPVFQTVLTYDLTQMKYTRNLTSCYIVPGASNEYVLLDNDNLLGLSDNRSHFIIWSLQSGHAVARIKTAFKELERRRMGGSHVLTVSKPTRSTSASMTPWDRRAETQSARHRRHEIDSGKEKQRLDELRKEKDNVIEQFLISGDQKIIVASFYAHHLCVFDISTKKHIQTLQTEFSMMFLHNAALTYDGSHLVHANYDEESKISYVTLWDCMSGEVKRRLKRETNVAAIAITDDAQRIVIGRAPNELHIWDPMKTNSLRRIRGYEGLNFETNAKIFIIEEGRKAVVFAGDISMWDLEKATALAVFTPDTRITVCNVVLGGQLIVFGMYDRPDLVILRLMSGRFLAVEDAGGVDLFGEKSGDTTDEEEENEEREKSSEKK</sequence>
<dbReference type="PANTHER" id="PTHR19871">
    <property type="entry name" value="BETA TRANSDUCIN-RELATED PROTEIN"/>
    <property type="match status" value="1"/>
</dbReference>
<dbReference type="InterPro" id="IPR036322">
    <property type="entry name" value="WD40_repeat_dom_sf"/>
</dbReference>
<protein>
    <submittedName>
        <fullName evidence="7">Uncharacterized protein</fullName>
    </submittedName>
</protein>
<feature type="domain" description="NACHT" evidence="5">
    <location>
        <begin position="819"/>
        <end position="992"/>
    </location>
</feature>
<dbReference type="InterPro" id="IPR027417">
    <property type="entry name" value="P-loop_NTPase"/>
</dbReference>
<feature type="region of interest" description="Disordered" evidence="4">
    <location>
        <begin position="1840"/>
        <end position="1871"/>
    </location>
</feature>
<accession>A0AAV2H864</accession>
<dbReference type="InterPro" id="IPR001680">
    <property type="entry name" value="WD40_rpt"/>
</dbReference>
<evidence type="ECO:0000313" key="7">
    <source>
        <dbReference type="EMBL" id="CAL1528321.1"/>
    </source>
</evidence>
<dbReference type="SUPFAM" id="SSF50998">
    <property type="entry name" value="Quinoprotein alcohol dehydrogenase-like"/>
    <property type="match status" value="1"/>
</dbReference>
<keyword evidence="1 3" id="KW-0853">WD repeat</keyword>
<organism evidence="7 8">
    <name type="scientific">Lymnaea stagnalis</name>
    <name type="common">Great pond snail</name>
    <name type="synonym">Helix stagnalis</name>
    <dbReference type="NCBI Taxonomy" id="6523"/>
    <lineage>
        <taxon>Eukaryota</taxon>
        <taxon>Metazoa</taxon>
        <taxon>Spiralia</taxon>
        <taxon>Lophotrochozoa</taxon>
        <taxon>Mollusca</taxon>
        <taxon>Gastropoda</taxon>
        <taxon>Heterobranchia</taxon>
        <taxon>Euthyneura</taxon>
        <taxon>Panpulmonata</taxon>
        <taxon>Hygrophila</taxon>
        <taxon>Lymnaeoidea</taxon>
        <taxon>Lymnaeidae</taxon>
        <taxon>Lymnaea</taxon>
    </lineage>
</organism>
<dbReference type="InterPro" id="IPR007111">
    <property type="entry name" value="NACHT_NTPase"/>
</dbReference>
<evidence type="ECO:0000256" key="4">
    <source>
        <dbReference type="SAM" id="MobiDB-lite"/>
    </source>
</evidence>
<dbReference type="PROSITE" id="PS50082">
    <property type="entry name" value="WD_REPEATS_2"/>
    <property type="match status" value="1"/>
</dbReference>
<feature type="region of interest" description="Disordered" evidence="4">
    <location>
        <begin position="124"/>
        <end position="158"/>
    </location>
</feature>
<proteinExistence type="predicted"/>
<feature type="region of interest" description="Disordered" evidence="4">
    <location>
        <begin position="497"/>
        <end position="540"/>
    </location>
</feature>
<name>A0AAV2H864_LYMST</name>
<feature type="region of interest" description="Disordered" evidence="4">
    <location>
        <begin position="184"/>
        <end position="213"/>
    </location>
</feature>
<dbReference type="SUPFAM" id="SSF50978">
    <property type="entry name" value="WD40 repeat-like"/>
    <property type="match status" value="1"/>
</dbReference>
<feature type="compositionally biased region" description="Polar residues" evidence="4">
    <location>
        <begin position="185"/>
        <end position="200"/>
    </location>
</feature>
<feature type="compositionally biased region" description="Polar residues" evidence="4">
    <location>
        <begin position="503"/>
        <end position="515"/>
    </location>
</feature>